<dbReference type="InterPro" id="IPR036873">
    <property type="entry name" value="Rhodanese-like_dom_sf"/>
</dbReference>
<keyword evidence="7" id="KW-1185">Reference proteome</keyword>
<dbReference type="GO" id="GO:0005634">
    <property type="term" value="C:nucleus"/>
    <property type="evidence" value="ECO:0007669"/>
    <property type="project" value="TreeGrafter"/>
</dbReference>
<dbReference type="CDD" id="cd01531">
    <property type="entry name" value="Acr2p"/>
    <property type="match status" value="1"/>
</dbReference>
<dbReference type="GO" id="GO:0008794">
    <property type="term" value="F:arsenate reductase (glutaredoxin) activity"/>
    <property type="evidence" value="ECO:0007669"/>
    <property type="project" value="UniProtKB-EC"/>
</dbReference>
<dbReference type="PANTHER" id="PTHR10828:SF38">
    <property type="entry name" value="ARSENICAL-RESISTANCE PROTEIN 2-RELATED"/>
    <property type="match status" value="1"/>
</dbReference>
<dbReference type="GO" id="GO:0004725">
    <property type="term" value="F:protein tyrosine phosphatase activity"/>
    <property type="evidence" value="ECO:0007669"/>
    <property type="project" value="TreeGrafter"/>
</dbReference>
<evidence type="ECO:0000256" key="4">
    <source>
        <dbReference type="SAM" id="MobiDB-lite"/>
    </source>
</evidence>
<evidence type="ECO:0000256" key="3">
    <source>
        <dbReference type="ARBA" id="ARBA00051619"/>
    </source>
</evidence>
<dbReference type="GO" id="GO:0005737">
    <property type="term" value="C:cytoplasm"/>
    <property type="evidence" value="ECO:0007669"/>
    <property type="project" value="TreeGrafter"/>
</dbReference>
<dbReference type="SMART" id="SM00450">
    <property type="entry name" value="RHOD"/>
    <property type="match status" value="1"/>
</dbReference>
<dbReference type="Gene3D" id="3.40.250.10">
    <property type="entry name" value="Rhodanese-like domain"/>
    <property type="match status" value="1"/>
</dbReference>
<dbReference type="InterPro" id="IPR001763">
    <property type="entry name" value="Rhodanese-like_dom"/>
</dbReference>
<evidence type="ECO:0000256" key="1">
    <source>
        <dbReference type="ARBA" id="ARBA00023002"/>
    </source>
</evidence>
<dbReference type="Proteomes" id="UP000682877">
    <property type="component" value="Chromosome 6"/>
</dbReference>
<dbReference type="EMBL" id="LR999456">
    <property type="protein sequence ID" value="CAE6085903.1"/>
    <property type="molecule type" value="Genomic_DNA"/>
</dbReference>
<keyword evidence="1" id="KW-0560">Oxidoreductase</keyword>
<reference evidence="6" key="1">
    <citation type="submission" date="2021-01" db="EMBL/GenBank/DDBJ databases">
        <authorList>
            <person name="Bezrukov I."/>
        </authorList>
    </citation>
    <scope>NUCLEOTIDE SEQUENCE</scope>
</reference>
<gene>
    <name evidence="6" type="ORF">AARE701A_LOCUS14359</name>
</gene>
<dbReference type="PROSITE" id="PS50206">
    <property type="entry name" value="RHODANESE_3"/>
    <property type="match status" value="1"/>
</dbReference>
<evidence type="ECO:0000256" key="2">
    <source>
        <dbReference type="ARBA" id="ARBA00038969"/>
    </source>
</evidence>
<evidence type="ECO:0000313" key="7">
    <source>
        <dbReference type="Proteomes" id="UP000682877"/>
    </source>
</evidence>
<dbReference type="Pfam" id="PF00581">
    <property type="entry name" value="Rhodanese"/>
    <property type="match status" value="1"/>
</dbReference>
<feature type="domain" description="Rhodanese" evidence="5">
    <location>
        <begin position="20"/>
        <end position="121"/>
    </location>
</feature>
<proteinExistence type="predicted"/>
<dbReference type="EC" id="1.20.4.1" evidence="2"/>
<accession>A0A8S2AER3</accession>
<comment type="catalytic activity">
    <reaction evidence="3">
        <text>[glutaredoxin]-dithiol + arsenate + glutathione + H(+) = glutathionyl-S-S-[glutaredoxin] + arsenite + H2O</text>
        <dbReference type="Rhea" id="RHEA:22016"/>
        <dbReference type="Rhea" id="RHEA-COMP:10729"/>
        <dbReference type="Rhea" id="RHEA-COMP:17668"/>
        <dbReference type="ChEBI" id="CHEBI:15377"/>
        <dbReference type="ChEBI" id="CHEBI:15378"/>
        <dbReference type="ChEBI" id="CHEBI:29242"/>
        <dbReference type="ChEBI" id="CHEBI:29950"/>
        <dbReference type="ChEBI" id="CHEBI:48597"/>
        <dbReference type="ChEBI" id="CHEBI:57925"/>
        <dbReference type="ChEBI" id="CHEBI:146199"/>
        <dbReference type="EC" id="1.20.4.1"/>
    </reaction>
</comment>
<name>A0A8S2AER3_ARAAE</name>
<evidence type="ECO:0000259" key="5">
    <source>
        <dbReference type="PROSITE" id="PS50206"/>
    </source>
</evidence>
<dbReference type="FunFam" id="3.40.250.10:FF:000037">
    <property type="entry name" value="Dual-specificity phosphatase CDC25"/>
    <property type="match status" value="1"/>
</dbReference>
<sequence length="206" mass="23030">MAMARSISYITSTQLLPLHRRPNIAIIDVRDEERNYDGHIAGSLHYASGSFDDKISHLVQNVKDKDTLVFHCALSQVRGPTCARRLVNYLDEKKEDTGIKIIMILERGFNGWEASGKPVCVMCLVPLFLVPLINLMPRIIDYFMAKLYAWLGWEYRKPARIPPACPFKPVAKNDNATKVAAETGTEGTETIAKPVVAEETGGIKQD</sequence>
<organism evidence="6 7">
    <name type="scientific">Arabidopsis arenosa</name>
    <name type="common">Sand rock-cress</name>
    <name type="synonym">Cardaminopsis arenosa</name>
    <dbReference type="NCBI Taxonomy" id="38785"/>
    <lineage>
        <taxon>Eukaryota</taxon>
        <taxon>Viridiplantae</taxon>
        <taxon>Streptophyta</taxon>
        <taxon>Embryophyta</taxon>
        <taxon>Tracheophyta</taxon>
        <taxon>Spermatophyta</taxon>
        <taxon>Magnoliopsida</taxon>
        <taxon>eudicotyledons</taxon>
        <taxon>Gunneridae</taxon>
        <taxon>Pentapetalae</taxon>
        <taxon>rosids</taxon>
        <taxon>malvids</taxon>
        <taxon>Brassicales</taxon>
        <taxon>Brassicaceae</taxon>
        <taxon>Camelineae</taxon>
        <taxon>Arabidopsis</taxon>
    </lineage>
</organism>
<dbReference type="PANTHER" id="PTHR10828">
    <property type="entry name" value="M-PHASE INDUCER PHOSPHATASE DUAL SPECIFICITY PHOSPHATASE CDC25"/>
    <property type="match status" value="1"/>
</dbReference>
<protein>
    <recommendedName>
        <fullName evidence="2">arsenate reductase (glutathione/glutaredoxin)</fullName>
        <ecNumber evidence="2">1.20.4.1</ecNumber>
    </recommendedName>
</protein>
<feature type="region of interest" description="Disordered" evidence="4">
    <location>
        <begin position="180"/>
        <end position="206"/>
    </location>
</feature>
<dbReference type="SUPFAM" id="SSF52821">
    <property type="entry name" value="Rhodanese/Cell cycle control phosphatase"/>
    <property type="match status" value="1"/>
</dbReference>
<dbReference type="AlphaFoldDB" id="A0A8S2AER3"/>
<evidence type="ECO:0000313" key="6">
    <source>
        <dbReference type="EMBL" id="CAE6085903.1"/>
    </source>
</evidence>